<evidence type="ECO:0000313" key="1">
    <source>
        <dbReference type="EMBL" id="MBB5067180.1"/>
    </source>
</evidence>
<dbReference type="Proteomes" id="UP000580474">
    <property type="component" value="Unassembled WGS sequence"/>
</dbReference>
<sequence length="83" mass="8433">MGVGDVVRVRFRPGVVGEAARVVHQAVVLPTGACFSLCEAVIGESEAEFLDGVGGMPCMVCVRVMALRSSAGGRELDAPGAAS</sequence>
<dbReference type="EMBL" id="JACHIV010000001">
    <property type="protein sequence ID" value="MBB5067180.1"/>
    <property type="molecule type" value="Genomic_DNA"/>
</dbReference>
<evidence type="ECO:0000313" key="2">
    <source>
        <dbReference type="Proteomes" id="UP000580474"/>
    </source>
</evidence>
<reference evidence="1 2" key="1">
    <citation type="submission" date="2020-08" db="EMBL/GenBank/DDBJ databases">
        <title>Sequencing the genomes of 1000 actinobacteria strains.</title>
        <authorList>
            <person name="Klenk H.-P."/>
        </authorList>
    </citation>
    <scope>NUCLEOTIDE SEQUENCE [LARGE SCALE GENOMIC DNA]</scope>
    <source>
        <strain evidence="1 2">DSM 45582</strain>
    </source>
</reference>
<name>A0A840N5B4_9PSEU</name>
<organism evidence="1 2">
    <name type="scientific">Saccharopolyspora gloriosae</name>
    <dbReference type="NCBI Taxonomy" id="455344"/>
    <lineage>
        <taxon>Bacteria</taxon>
        <taxon>Bacillati</taxon>
        <taxon>Actinomycetota</taxon>
        <taxon>Actinomycetes</taxon>
        <taxon>Pseudonocardiales</taxon>
        <taxon>Pseudonocardiaceae</taxon>
        <taxon>Saccharopolyspora</taxon>
    </lineage>
</organism>
<keyword evidence="2" id="KW-1185">Reference proteome</keyword>
<comment type="caution">
    <text evidence="1">The sequence shown here is derived from an EMBL/GenBank/DDBJ whole genome shotgun (WGS) entry which is preliminary data.</text>
</comment>
<protein>
    <submittedName>
        <fullName evidence="1">Uncharacterized protein</fullName>
    </submittedName>
</protein>
<accession>A0A840N5B4</accession>
<dbReference type="AlphaFoldDB" id="A0A840N5B4"/>
<gene>
    <name evidence="1" type="ORF">BJ969_000268</name>
</gene>
<dbReference type="RefSeq" id="WP_184476538.1">
    <property type="nucleotide sequence ID" value="NZ_JACHIV010000001.1"/>
</dbReference>
<proteinExistence type="predicted"/>